<dbReference type="PROSITE" id="PS51257">
    <property type="entry name" value="PROKAR_LIPOPROTEIN"/>
    <property type="match status" value="1"/>
</dbReference>
<proteinExistence type="predicted"/>
<dbReference type="RefSeq" id="WP_164845905.1">
    <property type="nucleotide sequence ID" value="NZ_SACM01000001.1"/>
</dbReference>
<feature type="signal peptide" evidence="1">
    <location>
        <begin position="1"/>
        <end position="19"/>
    </location>
</feature>
<comment type="caution">
    <text evidence="2">The sequence shown here is derived from an EMBL/GenBank/DDBJ whole genome shotgun (WGS) entry which is preliminary data.</text>
</comment>
<keyword evidence="3" id="KW-1185">Reference proteome</keyword>
<evidence type="ECO:0000313" key="2">
    <source>
        <dbReference type="EMBL" id="RVT87538.1"/>
    </source>
</evidence>
<dbReference type="Proteomes" id="UP000288587">
    <property type="component" value="Unassembled WGS sequence"/>
</dbReference>
<name>A0A3S2WTH8_9BURK</name>
<feature type="chain" id="PRO_5018564076" description="Carboxypeptidase regulatory-like domain-containing protein" evidence="1">
    <location>
        <begin position="20"/>
        <end position="633"/>
    </location>
</feature>
<evidence type="ECO:0000313" key="3">
    <source>
        <dbReference type="Proteomes" id="UP000288587"/>
    </source>
</evidence>
<protein>
    <recommendedName>
        <fullName evidence="4">Carboxypeptidase regulatory-like domain-containing protein</fullName>
    </recommendedName>
</protein>
<dbReference type="AlphaFoldDB" id="A0A3S2WTH8"/>
<keyword evidence="1" id="KW-0732">Signal</keyword>
<dbReference type="EMBL" id="SACM01000001">
    <property type="protein sequence ID" value="RVT87538.1"/>
    <property type="molecule type" value="Genomic_DNA"/>
</dbReference>
<reference evidence="2 3" key="1">
    <citation type="submission" date="2019-01" db="EMBL/GenBank/DDBJ databases">
        <authorList>
            <person name="Chen W.-M."/>
        </authorList>
    </citation>
    <scope>NUCLEOTIDE SEQUENCE [LARGE SCALE GENOMIC DNA]</scope>
    <source>
        <strain evidence="2 3">CCP-18</strain>
    </source>
</reference>
<evidence type="ECO:0000256" key="1">
    <source>
        <dbReference type="SAM" id="SignalP"/>
    </source>
</evidence>
<organism evidence="2 3">
    <name type="scientific">Inhella crocodyli</name>
    <dbReference type="NCBI Taxonomy" id="2499851"/>
    <lineage>
        <taxon>Bacteria</taxon>
        <taxon>Pseudomonadati</taxon>
        <taxon>Pseudomonadota</taxon>
        <taxon>Betaproteobacteria</taxon>
        <taxon>Burkholderiales</taxon>
        <taxon>Sphaerotilaceae</taxon>
        <taxon>Inhella</taxon>
    </lineage>
</organism>
<evidence type="ECO:0008006" key="4">
    <source>
        <dbReference type="Google" id="ProtNLM"/>
    </source>
</evidence>
<sequence length="633" mass="64561">MRPTALSWLLALAASALLAACGGGGGGGAATTSPGASTPAPSAAVLRGVASVGAPLGGALVAVVDAKGTAVGSATAHPTDGSYSLTLNTATPTLPLLLQARGRDAAGQWVMLHTVLTELSASTTAHITPLTQAHAALVLGADPHAAFLKPADSALPTATTALSTAASDFLKTVIKTSLGDLKITATALDLLSNSGFATAKSPADLLLEALRVGLDGNSSPKLQLSSKFLASPAAEVEIDLATARAELLKTTGAVPANAITSTLKVTSGAATVLTNASLIDGVATTVNPMLARAAPADDYKALRTGSTVTDTNAVLYGYERHDGVDSDALAAQFAAWGAAGLQLGPLQVTGCADDVAKTGDCLRVLVAGALTDRNGAVKARLLNAVTYNTTQKRWKLIGNGKYVALALRPSSLLRLDAQGRSETSLPNPSAGVAIEVPDSGLTQTTAQAPSGFAVPLATCLRPLMCLSTPGATSTLSTGGLLDQFLQATTTSWLTGVDAQRGARYTLSYLRGTVSESRRAFLPATVLLPAAARHPSLDGPSTSAPLTVAGLANGLSLKWGPWVAAQPDLRLIELRIVIRYANRADTFFLVIDDQTEVRLPGVSASNGTPTGHEIWLVAEDVRGQQLLTRYTLAP</sequence>
<gene>
    <name evidence="2" type="ORF">EOD73_00465</name>
</gene>
<accession>A0A3S2WTH8</accession>